<protein>
    <submittedName>
        <fullName evidence="1">Uncharacterized protein</fullName>
    </submittedName>
</protein>
<proteinExistence type="predicted"/>
<comment type="caution">
    <text evidence="1">The sequence shown here is derived from an EMBL/GenBank/DDBJ whole genome shotgun (WGS) entry which is preliminary data.</text>
</comment>
<organism evidence="1 2">
    <name type="scientific">Tuber magnatum</name>
    <name type="common">white Piedmont truffle</name>
    <dbReference type="NCBI Taxonomy" id="42249"/>
    <lineage>
        <taxon>Eukaryota</taxon>
        <taxon>Fungi</taxon>
        <taxon>Dikarya</taxon>
        <taxon>Ascomycota</taxon>
        <taxon>Pezizomycotina</taxon>
        <taxon>Pezizomycetes</taxon>
        <taxon>Pezizales</taxon>
        <taxon>Tuberaceae</taxon>
        <taxon>Tuber</taxon>
    </lineage>
</organism>
<name>A0A317SDB4_9PEZI</name>
<dbReference type="EMBL" id="PYWC01000109">
    <property type="protein sequence ID" value="PWW72305.1"/>
    <property type="molecule type" value="Genomic_DNA"/>
</dbReference>
<reference evidence="1 2" key="1">
    <citation type="submission" date="2018-03" db="EMBL/GenBank/DDBJ databases">
        <title>Genomes of Pezizomycetes fungi and the evolution of truffles.</title>
        <authorList>
            <person name="Murat C."/>
            <person name="Payen T."/>
            <person name="Noel B."/>
            <person name="Kuo A."/>
            <person name="Martin F.M."/>
        </authorList>
    </citation>
    <scope>NUCLEOTIDE SEQUENCE [LARGE SCALE GENOMIC DNA]</scope>
    <source>
        <strain evidence="1">091103-1</strain>
    </source>
</reference>
<accession>A0A317SDB4</accession>
<keyword evidence="2" id="KW-1185">Reference proteome</keyword>
<gene>
    <name evidence="1" type="ORF">C7212DRAFT_336439</name>
</gene>
<sequence>MVVRGSTVPGAAACVSCTVQAQWFQHEWCTAQASDRHLILKSDPRLLSGMTLCTSTGTGTRTLLHYSTVDDRTATELTYGCKNLAS</sequence>
<evidence type="ECO:0000313" key="1">
    <source>
        <dbReference type="EMBL" id="PWW72305.1"/>
    </source>
</evidence>
<dbReference type="Proteomes" id="UP000246991">
    <property type="component" value="Unassembled WGS sequence"/>
</dbReference>
<dbReference type="AlphaFoldDB" id="A0A317SDB4"/>
<evidence type="ECO:0000313" key="2">
    <source>
        <dbReference type="Proteomes" id="UP000246991"/>
    </source>
</evidence>